<comment type="caution">
    <text evidence="1">The sequence shown here is derived from an EMBL/GenBank/DDBJ whole genome shotgun (WGS) entry which is preliminary data.</text>
</comment>
<sequence length="206" mass="23307">MDLEKTHQDNTTTKLEMDLEKTHQDIAEESKNNTYYQYSSILNVARQRNRMVQLQYSTMTTVIEEQEEAITEHDLENDLEPDSNSGRVGDLNTKENEEIEHGMDLFKVIDTKTVVKINHIGNKETLSGNLSSNEAEGIVLETLPIRDIGEAIWGLSSMFEKEDDANGNILKCLCACESLLPEQNMRKTVKQIKNGIMALLEQGQAC</sequence>
<evidence type="ECO:0000313" key="1">
    <source>
        <dbReference type="EMBL" id="KAH3820672.1"/>
    </source>
</evidence>
<proteinExistence type="predicted"/>
<reference evidence="1" key="2">
    <citation type="submission" date="2020-11" db="EMBL/GenBank/DDBJ databases">
        <authorList>
            <person name="McCartney M.A."/>
            <person name="Auch B."/>
            <person name="Kono T."/>
            <person name="Mallez S."/>
            <person name="Becker A."/>
            <person name="Gohl D.M."/>
            <person name="Silverstein K.A.T."/>
            <person name="Koren S."/>
            <person name="Bechman K.B."/>
            <person name="Herman A."/>
            <person name="Abrahante J.E."/>
            <person name="Garbe J."/>
        </authorList>
    </citation>
    <scope>NUCLEOTIDE SEQUENCE</scope>
    <source>
        <strain evidence="1">Duluth1</strain>
        <tissue evidence="1">Whole animal</tissue>
    </source>
</reference>
<evidence type="ECO:0000313" key="2">
    <source>
        <dbReference type="Proteomes" id="UP000828390"/>
    </source>
</evidence>
<reference evidence="1" key="1">
    <citation type="journal article" date="2019" name="bioRxiv">
        <title>The Genome of the Zebra Mussel, Dreissena polymorpha: A Resource for Invasive Species Research.</title>
        <authorList>
            <person name="McCartney M.A."/>
            <person name="Auch B."/>
            <person name="Kono T."/>
            <person name="Mallez S."/>
            <person name="Zhang Y."/>
            <person name="Obille A."/>
            <person name="Becker A."/>
            <person name="Abrahante J.E."/>
            <person name="Garbe J."/>
            <person name="Badalamenti J.P."/>
            <person name="Herman A."/>
            <person name="Mangelson H."/>
            <person name="Liachko I."/>
            <person name="Sullivan S."/>
            <person name="Sone E.D."/>
            <person name="Koren S."/>
            <person name="Silverstein K.A.T."/>
            <person name="Beckman K.B."/>
            <person name="Gohl D.M."/>
        </authorList>
    </citation>
    <scope>NUCLEOTIDE SEQUENCE</scope>
    <source>
        <strain evidence="1">Duluth1</strain>
        <tissue evidence="1">Whole animal</tissue>
    </source>
</reference>
<organism evidence="1 2">
    <name type="scientific">Dreissena polymorpha</name>
    <name type="common">Zebra mussel</name>
    <name type="synonym">Mytilus polymorpha</name>
    <dbReference type="NCBI Taxonomy" id="45954"/>
    <lineage>
        <taxon>Eukaryota</taxon>
        <taxon>Metazoa</taxon>
        <taxon>Spiralia</taxon>
        <taxon>Lophotrochozoa</taxon>
        <taxon>Mollusca</taxon>
        <taxon>Bivalvia</taxon>
        <taxon>Autobranchia</taxon>
        <taxon>Heteroconchia</taxon>
        <taxon>Euheterodonta</taxon>
        <taxon>Imparidentia</taxon>
        <taxon>Neoheterodontei</taxon>
        <taxon>Myida</taxon>
        <taxon>Dreissenoidea</taxon>
        <taxon>Dreissenidae</taxon>
        <taxon>Dreissena</taxon>
    </lineage>
</organism>
<name>A0A9D4JUG6_DREPO</name>
<gene>
    <name evidence="1" type="ORF">DPMN_122420</name>
</gene>
<dbReference type="EMBL" id="JAIWYP010000005">
    <property type="protein sequence ID" value="KAH3820672.1"/>
    <property type="molecule type" value="Genomic_DNA"/>
</dbReference>
<accession>A0A9D4JUG6</accession>
<keyword evidence="2" id="KW-1185">Reference proteome</keyword>
<dbReference type="Proteomes" id="UP000828390">
    <property type="component" value="Unassembled WGS sequence"/>
</dbReference>
<protein>
    <submittedName>
        <fullName evidence="1">Uncharacterized protein</fullName>
    </submittedName>
</protein>
<dbReference type="AlphaFoldDB" id="A0A9D4JUG6"/>